<evidence type="ECO:0000313" key="2">
    <source>
        <dbReference type="EMBL" id="PJZ76597.1"/>
    </source>
</evidence>
<comment type="caution">
    <text evidence="2">The sequence shown here is derived from an EMBL/GenBank/DDBJ whole genome shotgun (WGS) entry which is preliminary data.</text>
</comment>
<accession>A0A2M9ZX11</accession>
<keyword evidence="1" id="KW-0472">Membrane</keyword>
<dbReference type="EMBL" id="NPEA01000007">
    <property type="protein sequence ID" value="PJZ76597.1"/>
    <property type="molecule type" value="Genomic_DNA"/>
</dbReference>
<evidence type="ECO:0000256" key="1">
    <source>
        <dbReference type="SAM" id="Phobius"/>
    </source>
</evidence>
<name>A0A2M9ZX11_9LEPT</name>
<dbReference type="SUPFAM" id="SSF54292">
    <property type="entry name" value="2Fe-2S ferredoxin-like"/>
    <property type="match status" value="1"/>
</dbReference>
<reference evidence="2 3" key="1">
    <citation type="submission" date="2017-07" db="EMBL/GenBank/DDBJ databases">
        <title>Leptospira spp. isolated from tropical soils.</title>
        <authorList>
            <person name="Thibeaux R."/>
            <person name="Iraola G."/>
            <person name="Ferres I."/>
            <person name="Bierque E."/>
            <person name="Girault D."/>
            <person name="Soupe-Gilbert M.-E."/>
            <person name="Picardeau M."/>
            <person name="Goarant C."/>
        </authorList>
    </citation>
    <scope>NUCLEOTIDE SEQUENCE [LARGE SCALE GENOMIC DNA]</scope>
    <source>
        <strain evidence="2 3">ES4-C-A1</strain>
    </source>
</reference>
<dbReference type="OrthoDB" id="340225at2"/>
<dbReference type="InterPro" id="IPR036010">
    <property type="entry name" value="2Fe-2S_ferredoxin-like_sf"/>
</dbReference>
<feature type="transmembrane region" description="Helical" evidence="1">
    <location>
        <begin position="12"/>
        <end position="31"/>
    </location>
</feature>
<protein>
    <submittedName>
        <fullName evidence="2">Uncharacterized protein</fullName>
    </submittedName>
</protein>
<gene>
    <name evidence="2" type="ORF">CH365_14090</name>
</gene>
<dbReference type="GO" id="GO:0051536">
    <property type="term" value="F:iron-sulfur cluster binding"/>
    <property type="evidence" value="ECO:0007669"/>
    <property type="project" value="InterPro"/>
</dbReference>
<proteinExistence type="predicted"/>
<dbReference type="Proteomes" id="UP000231843">
    <property type="component" value="Unassembled WGS sequence"/>
</dbReference>
<keyword evidence="1" id="KW-0812">Transmembrane</keyword>
<organism evidence="2 3">
    <name type="scientific">Leptospira neocaledonica</name>
    <dbReference type="NCBI Taxonomy" id="2023192"/>
    <lineage>
        <taxon>Bacteria</taxon>
        <taxon>Pseudomonadati</taxon>
        <taxon>Spirochaetota</taxon>
        <taxon>Spirochaetia</taxon>
        <taxon>Leptospirales</taxon>
        <taxon>Leptospiraceae</taxon>
        <taxon>Leptospira</taxon>
    </lineage>
</organism>
<evidence type="ECO:0000313" key="3">
    <source>
        <dbReference type="Proteomes" id="UP000231843"/>
    </source>
</evidence>
<dbReference type="AlphaFoldDB" id="A0A2M9ZX11"/>
<sequence>MVWDIGFQDKIVYLVVGSAAVYLGFPVVSSFKSLFSKTQTKETSFGCYEAACSSCEVKIDKNQKVLSKRKHG</sequence>
<keyword evidence="1" id="KW-1133">Transmembrane helix</keyword>
<keyword evidence="3" id="KW-1185">Reference proteome</keyword>